<proteinExistence type="predicted"/>
<name>A0A932CN36_UNCTE</name>
<protein>
    <submittedName>
        <fullName evidence="1">Uncharacterized protein</fullName>
    </submittedName>
</protein>
<evidence type="ECO:0000313" key="2">
    <source>
        <dbReference type="Proteomes" id="UP000769766"/>
    </source>
</evidence>
<comment type="caution">
    <text evidence="1">The sequence shown here is derived from an EMBL/GenBank/DDBJ whole genome shotgun (WGS) entry which is preliminary data.</text>
</comment>
<evidence type="ECO:0000313" key="1">
    <source>
        <dbReference type="EMBL" id="MBI2876144.1"/>
    </source>
</evidence>
<dbReference type="Proteomes" id="UP000769766">
    <property type="component" value="Unassembled WGS sequence"/>
</dbReference>
<dbReference type="AlphaFoldDB" id="A0A932CN36"/>
<reference evidence="1" key="1">
    <citation type="submission" date="2020-07" db="EMBL/GenBank/DDBJ databases">
        <title>Huge and variable diversity of episymbiotic CPR bacteria and DPANN archaea in groundwater ecosystems.</title>
        <authorList>
            <person name="He C.Y."/>
            <person name="Keren R."/>
            <person name="Whittaker M."/>
            <person name="Farag I.F."/>
            <person name="Doudna J."/>
            <person name="Cate J.H.D."/>
            <person name="Banfield J.F."/>
        </authorList>
    </citation>
    <scope>NUCLEOTIDE SEQUENCE</scope>
    <source>
        <strain evidence="1">NC_groundwater_672_Ag_B-0.1um_62_36</strain>
    </source>
</reference>
<organism evidence="1 2">
    <name type="scientific">Tectimicrobiota bacterium</name>
    <dbReference type="NCBI Taxonomy" id="2528274"/>
    <lineage>
        <taxon>Bacteria</taxon>
        <taxon>Pseudomonadati</taxon>
        <taxon>Nitrospinota/Tectimicrobiota group</taxon>
        <taxon>Candidatus Tectimicrobiota</taxon>
    </lineage>
</organism>
<gene>
    <name evidence="1" type="ORF">HYY20_04620</name>
</gene>
<dbReference type="EMBL" id="JACPRF010000140">
    <property type="protein sequence ID" value="MBI2876144.1"/>
    <property type="molecule type" value="Genomic_DNA"/>
</dbReference>
<accession>A0A932CN36</accession>
<sequence length="95" mass="10898">MAKELRQGQVYQLPDGKRVIALRVEQPHGDPIWNLDEIEEQGHWELLPNGHIVEHSRWTYGFPIERSMSWARLTGWNLQDLQALSVEPVGLAAGM</sequence>